<name>A0A2G5HPB4_CERBT</name>
<dbReference type="PROSITE" id="PS50002">
    <property type="entry name" value="SH3"/>
    <property type="match status" value="1"/>
</dbReference>
<proteinExistence type="inferred from homology"/>
<dbReference type="GO" id="GO:0004842">
    <property type="term" value="F:ubiquitin-protein transferase activity"/>
    <property type="evidence" value="ECO:0007669"/>
    <property type="project" value="TreeGrafter"/>
</dbReference>
<dbReference type="InterPro" id="IPR000433">
    <property type="entry name" value="Znf_ZZ"/>
</dbReference>
<dbReference type="Pfam" id="PF00097">
    <property type="entry name" value="zf-C3HC4"/>
    <property type="match status" value="1"/>
</dbReference>
<dbReference type="SUPFAM" id="SSF57850">
    <property type="entry name" value="RING/U-box"/>
    <property type="match status" value="4"/>
</dbReference>
<dbReference type="PANTHER" id="PTHR16079:SF4">
    <property type="entry name" value="E3 UBIQUITIN-PROTEIN LIGASE CHFR"/>
    <property type="match status" value="1"/>
</dbReference>
<sequence length="845" mass="94325">MAGAGDGAAGGLLDVEKELTCSICTDILYQPLTLLDCLHTFCGGCAKEWFAWQATNAVNSNKRLMAAPYTCPSCRDSVRGTKADWRLTALLEGFLKANPGKGKTEEDKAEMRQHYKPGDDVLPPVEANRADEDSEDERLVAEIMDMSMASVDPDTARRRTERAHRDRQRRRQERQRTHRTEDVSREEQSSRWVAQQSERRQQEAERQVEHQPSLRSLLSNSDISSEDVQQEILQSIYSEGLLNGIDIDNLTPAQEEELTERIAEAYRRRQRHRDRSRNRERDNASSQPSTRRATSPRTHLAQTQQSQSRARPPISRPHLFEQQTTGGAERHHRRSASASNQHTRRSEQRLHTGSTVSPAARSATDLSARPQGEDVRRSQRPRASSSNARSSTDPPRMREDVQRVRATSNTVRSDAPRGSGEHRSRDAQPREVTQSTIGTSTTEPSPSLPLAGQTAVAANAAAQQETRPAAPTSDPAPEAAASQAMSTVNASAPVASLACSRCQRPNIGFMLHYNCHKCDSGNYNLCLRCYRDGKGCHHWFGFGLAAIYRWQKAAEAAEDPRRFDYPHVLMPRKYVPASASHTDAIATSNEPILQEGAFCEACLTFTNSCYWYCNICLEGAWGYCNSCVLQGQHCTHPLLAIAHISAQSNSDPSRIPLCLPVPHLKQDSYVLLPVLTDCDICRQSISERETRFHCYQCSDGDYDICNECYHSLVATGKISSANGPNGWRRCLQGHRMSVIGYQDTPTPAGPGKVRVTMRDLVGGWRLKDDAASRSNNRRAVPVDSGPESRAFAIWSRWPKEEDRDELAFPKGAEFREVEDLNADWSVAVYAGRVGLVPKNYTRRLS</sequence>
<evidence type="ECO:0000256" key="4">
    <source>
        <dbReference type="ARBA" id="ARBA00022771"/>
    </source>
</evidence>
<evidence type="ECO:0000313" key="14">
    <source>
        <dbReference type="Proteomes" id="UP000230605"/>
    </source>
</evidence>
<organism evidence="12 14">
    <name type="scientific">Cercospora beticola</name>
    <name type="common">Sugarbeet leaf spot fungus</name>
    <dbReference type="NCBI Taxonomy" id="122368"/>
    <lineage>
        <taxon>Eukaryota</taxon>
        <taxon>Fungi</taxon>
        <taxon>Dikarya</taxon>
        <taxon>Ascomycota</taxon>
        <taxon>Pezizomycotina</taxon>
        <taxon>Dothideomycetes</taxon>
        <taxon>Dothideomycetidae</taxon>
        <taxon>Mycosphaerellales</taxon>
        <taxon>Mycosphaerellaceae</taxon>
        <taxon>Cercospora</taxon>
    </lineage>
</organism>
<evidence type="ECO:0000313" key="13">
    <source>
        <dbReference type="EMBL" id="WPB04993.1"/>
    </source>
</evidence>
<dbReference type="SUPFAM" id="SSF50044">
    <property type="entry name" value="SH3-domain"/>
    <property type="match status" value="1"/>
</dbReference>
<feature type="compositionally biased region" description="Basic and acidic residues" evidence="9">
    <location>
        <begin position="102"/>
        <end position="119"/>
    </location>
</feature>
<dbReference type="SMART" id="SM00291">
    <property type="entry name" value="ZnF_ZZ"/>
    <property type="match status" value="2"/>
</dbReference>
<keyword evidence="6" id="KW-0832">Ubl conjugation</keyword>
<dbReference type="GO" id="GO:0005634">
    <property type="term" value="C:nucleus"/>
    <property type="evidence" value="ECO:0007669"/>
    <property type="project" value="TreeGrafter"/>
</dbReference>
<dbReference type="EMBL" id="CP134189">
    <property type="protein sequence ID" value="WPB04993.1"/>
    <property type="molecule type" value="Genomic_DNA"/>
</dbReference>
<feature type="compositionally biased region" description="Low complexity" evidence="9">
    <location>
        <begin position="451"/>
        <end position="472"/>
    </location>
</feature>
<dbReference type="InterPro" id="IPR043145">
    <property type="entry name" value="Znf_ZZ_sf"/>
</dbReference>
<evidence type="ECO:0000256" key="5">
    <source>
        <dbReference type="ARBA" id="ARBA00022833"/>
    </source>
</evidence>
<dbReference type="InterPro" id="IPR036028">
    <property type="entry name" value="SH3-like_dom_sf"/>
</dbReference>
<evidence type="ECO:0000313" key="15">
    <source>
        <dbReference type="Proteomes" id="UP001302367"/>
    </source>
</evidence>
<keyword evidence="3" id="KW-0479">Metal-binding</keyword>
<keyword evidence="2 8" id="KW-0728">SH3 domain</keyword>
<dbReference type="Gene3D" id="3.30.40.10">
    <property type="entry name" value="Zinc/RING finger domain, C3HC4 (zinc finger)"/>
    <property type="match status" value="1"/>
</dbReference>
<feature type="compositionally biased region" description="Low complexity" evidence="9">
    <location>
        <begin position="381"/>
        <end position="391"/>
    </location>
</feature>
<dbReference type="Proteomes" id="UP000230605">
    <property type="component" value="Chromosome 6"/>
</dbReference>
<evidence type="ECO:0000313" key="12">
    <source>
        <dbReference type="EMBL" id="PIA94348.1"/>
    </source>
</evidence>
<evidence type="ECO:0000259" key="11">
    <source>
        <dbReference type="PROSITE" id="PS50089"/>
    </source>
</evidence>
<dbReference type="AlphaFoldDB" id="A0A2G5HPB4"/>
<dbReference type="InterPro" id="IPR018957">
    <property type="entry name" value="Znf_C3HC4_RING-type"/>
</dbReference>
<protein>
    <recommendedName>
        <fullName evidence="16">E3 ubiquitin-protein ligase CHFR</fullName>
    </recommendedName>
</protein>
<feature type="region of interest" description="Disordered" evidence="9">
    <location>
        <begin position="98"/>
        <end position="223"/>
    </location>
</feature>
<dbReference type="InterPro" id="IPR013083">
    <property type="entry name" value="Znf_RING/FYVE/PHD"/>
</dbReference>
<evidence type="ECO:0000256" key="2">
    <source>
        <dbReference type="ARBA" id="ARBA00022443"/>
    </source>
</evidence>
<evidence type="ECO:0000256" key="1">
    <source>
        <dbReference type="ARBA" id="ARBA00008649"/>
    </source>
</evidence>
<evidence type="ECO:0000256" key="8">
    <source>
        <dbReference type="PROSITE-ProRule" id="PRU00192"/>
    </source>
</evidence>
<evidence type="ECO:0000256" key="7">
    <source>
        <dbReference type="PROSITE-ProRule" id="PRU00175"/>
    </source>
</evidence>
<dbReference type="SMART" id="SM00184">
    <property type="entry name" value="RING"/>
    <property type="match status" value="1"/>
</dbReference>
<dbReference type="Gene3D" id="3.30.60.90">
    <property type="match status" value="1"/>
</dbReference>
<dbReference type="PROSITE" id="PS00518">
    <property type="entry name" value="ZF_RING_1"/>
    <property type="match status" value="1"/>
</dbReference>
<keyword evidence="4 7" id="KW-0863">Zinc-finger</keyword>
<feature type="compositionally biased region" description="Polar residues" evidence="9">
    <location>
        <begin position="431"/>
        <end position="445"/>
    </location>
</feature>
<feature type="compositionally biased region" description="Basic and acidic residues" evidence="9">
    <location>
        <begin position="419"/>
        <end position="429"/>
    </location>
</feature>
<keyword evidence="15" id="KW-1185">Reference proteome</keyword>
<dbReference type="GO" id="GO:0008270">
    <property type="term" value="F:zinc ion binding"/>
    <property type="evidence" value="ECO:0007669"/>
    <property type="project" value="UniProtKB-KW"/>
</dbReference>
<dbReference type="Gene3D" id="2.30.30.40">
    <property type="entry name" value="SH3 Domains"/>
    <property type="match status" value="1"/>
</dbReference>
<dbReference type="PANTHER" id="PTHR16079">
    <property type="entry name" value="UBIQUITIN LIGASE PROTEIN CHFR"/>
    <property type="match status" value="1"/>
</dbReference>
<dbReference type="EMBL" id="LKMD01000104">
    <property type="protein sequence ID" value="PIA94348.1"/>
    <property type="molecule type" value="Genomic_DNA"/>
</dbReference>
<dbReference type="Proteomes" id="UP001302367">
    <property type="component" value="Chromosome 6"/>
</dbReference>
<reference evidence="13 15" key="2">
    <citation type="submission" date="2023-09" db="EMBL/GenBank/DDBJ databases">
        <title>Complete-Gapless Cercospora beticola genome.</title>
        <authorList>
            <person name="Wyatt N.A."/>
            <person name="Spanner R.E."/>
            <person name="Bolton M.D."/>
        </authorList>
    </citation>
    <scope>NUCLEOTIDE SEQUENCE [LARGE SCALE GENOMIC DNA]</scope>
    <source>
        <strain evidence="13">Cb09-40</strain>
    </source>
</reference>
<reference evidence="12 14" key="1">
    <citation type="submission" date="2015-10" db="EMBL/GenBank/DDBJ databases">
        <title>The cercosporin biosynthetic gene cluster was horizontally transferred to several fungal lineages and shown to be expanded in Cercospora beticola based on microsynteny with recipient genomes.</title>
        <authorList>
            <person name="De Jonge R."/>
            <person name="Ebert M.K."/>
            <person name="Suttle J.C."/>
            <person name="Jurick Ii W.M."/>
            <person name="Secor G.A."/>
            <person name="Thomma B.P."/>
            <person name="Van De Peer Y."/>
            <person name="Bolton M.D."/>
        </authorList>
    </citation>
    <scope>NUCLEOTIDE SEQUENCE [LARGE SCALE GENOMIC DNA]</scope>
    <source>
        <strain evidence="12 14">09-40</strain>
    </source>
</reference>
<dbReference type="InterPro" id="IPR001452">
    <property type="entry name" value="SH3_domain"/>
</dbReference>
<evidence type="ECO:0000259" key="10">
    <source>
        <dbReference type="PROSITE" id="PS50002"/>
    </source>
</evidence>
<evidence type="ECO:0000256" key="9">
    <source>
        <dbReference type="SAM" id="MobiDB-lite"/>
    </source>
</evidence>
<feature type="compositionally biased region" description="Polar residues" evidence="9">
    <location>
        <begin position="284"/>
        <end position="309"/>
    </location>
</feature>
<feature type="domain" description="SH3" evidence="10">
    <location>
        <begin position="785"/>
        <end position="845"/>
    </location>
</feature>
<dbReference type="InterPro" id="IPR052256">
    <property type="entry name" value="E3_ubiquitin-ligase_CHFR"/>
</dbReference>
<gene>
    <name evidence="12" type="ORF">CB0940_08417</name>
    <name evidence="13" type="ORF">RHO25_009641</name>
</gene>
<feature type="compositionally biased region" description="Basic and acidic residues" evidence="9">
    <location>
        <begin position="197"/>
        <end position="209"/>
    </location>
</feature>
<dbReference type="GO" id="GO:0016567">
    <property type="term" value="P:protein ubiquitination"/>
    <property type="evidence" value="ECO:0007669"/>
    <property type="project" value="TreeGrafter"/>
</dbReference>
<feature type="region of interest" description="Disordered" evidence="9">
    <location>
        <begin position="266"/>
        <end position="484"/>
    </location>
</feature>
<evidence type="ECO:0008006" key="16">
    <source>
        <dbReference type="Google" id="ProtNLM"/>
    </source>
</evidence>
<dbReference type="PROSITE" id="PS50089">
    <property type="entry name" value="ZF_RING_2"/>
    <property type="match status" value="1"/>
</dbReference>
<dbReference type="InterPro" id="IPR017907">
    <property type="entry name" value="Znf_RING_CS"/>
</dbReference>
<dbReference type="GO" id="GO:0006511">
    <property type="term" value="P:ubiquitin-dependent protein catabolic process"/>
    <property type="evidence" value="ECO:0007669"/>
    <property type="project" value="TreeGrafter"/>
</dbReference>
<evidence type="ECO:0000256" key="3">
    <source>
        <dbReference type="ARBA" id="ARBA00022723"/>
    </source>
</evidence>
<accession>A0A2G5HPB4</accession>
<feature type="domain" description="RING-type" evidence="11">
    <location>
        <begin position="21"/>
        <end position="75"/>
    </location>
</feature>
<feature type="compositionally biased region" description="Polar residues" evidence="9">
    <location>
        <begin position="213"/>
        <end position="223"/>
    </location>
</feature>
<dbReference type="InterPro" id="IPR001841">
    <property type="entry name" value="Znf_RING"/>
</dbReference>
<dbReference type="OrthoDB" id="1305878at2759"/>
<comment type="similarity">
    <text evidence="1">Belongs to the SH3RF family.</text>
</comment>
<feature type="compositionally biased region" description="Basic and acidic residues" evidence="9">
    <location>
        <begin position="174"/>
        <end position="189"/>
    </location>
</feature>
<keyword evidence="5" id="KW-0862">Zinc</keyword>
<feature type="compositionally biased region" description="Basic residues" evidence="9">
    <location>
        <begin position="159"/>
        <end position="173"/>
    </location>
</feature>
<evidence type="ECO:0000256" key="6">
    <source>
        <dbReference type="ARBA" id="ARBA00022843"/>
    </source>
</evidence>